<dbReference type="PRINTS" id="PR00463">
    <property type="entry name" value="EP450I"/>
</dbReference>
<sequence length="536" mass="60751">MFLNLRSGVVSLPSLLLGVLALSASVFAVRWTQIRRRRLRLPPGPKPLPLVGNMFDMPTYEPWLAYRDWCNQYGDIVHLDLPFRPTLLIGSAKVAMDLLEKRSHIYSDRVPCRMDELMSWDFNFAFMPYGTDWRVHRRVFHQYFNQTTVNKYLDVQVQQTHLFLRRALETPGKLAQQTRLIFAGTILKIVYGRDVDDLDDEYVKNARMAMEGQAQAHVPGAHWVEYFPIMKRIPSWMPGAGFQRLADEYRPFVEAMVHKPFGEVRSAMLGGTAPSCISQTIISKALDIDRGIEQQSLHEDIGMRMLSITTYQNSASLDFIAAADTSTSAAQTFLIAMAMFPDVQRKAQAELDAVIGPKRLPHPDDLRKLVYIRAVFLETLRWKPVVPMGVPHRVIQDDEYNGYFIPKGTNIIPNAWAILHDPKEYPEPERFIPERFIKNGKINTEIRDPSTIAFGYGRRICPGRHLADTSLFLVMSSVLHAFNVVPALDEYGKPLGKDVKMTTGLVSLPIGIPCALQARSAEAETLVRETAHMAAV</sequence>
<dbReference type="InterPro" id="IPR017972">
    <property type="entry name" value="Cyt_P450_CS"/>
</dbReference>
<dbReference type="InterPro" id="IPR001128">
    <property type="entry name" value="Cyt_P450"/>
</dbReference>
<dbReference type="Gene3D" id="1.10.630.10">
    <property type="entry name" value="Cytochrome P450"/>
    <property type="match status" value="1"/>
</dbReference>
<dbReference type="GO" id="GO:0020037">
    <property type="term" value="F:heme binding"/>
    <property type="evidence" value="ECO:0007669"/>
    <property type="project" value="InterPro"/>
</dbReference>
<proteinExistence type="inferred from homology"/>
<dbReference type="GO" id="GO:0004497">
    <property type="term" value="F:monooxygenase activity"/>
    <property type="evidence" value="ECO:0007669"/>
    <property type="project" value="UniProtKB-KW"/>
</dbReference>
<keyword evidence="5 13" id="KW-0349">Heme</keyword>
<dbReference type="PRINTS" id="PR00385">
    <property type="entry name" value="P450"/>
</dbReference>
<comment type="subcellular location">
    <subcellularLocation>
        <location evidence="2">Membrane</location>
        <topology evidence="2">Single-pass membrane protein</topology>
    </subcellularLocation>
</comment>
<keyword evidence="10 13" id="KW-0408">Iron</keyword>
<dbReference type="InterPro" id="IPR050364">
    <property type="entry name" value="Cytochrome_P450_fung"/>
</dbReference>
<dbReference type="Proteomes" id="UP001212997">
    <property type="component" value="Unassembled WGS sequence"/>
</dbReference>
<evidence type="ECO:0000256" key="13">
    <source>
        <dbReference type="PIRSR" id="PIRSR602401-1"/>
    </source>
</evidence>
<evidence type="ECO:0000256" key="6">
    <source>
        <dbReference type="ARBA" id="ARBA00022692"/>
    </source>
</evidence>
<evidence type="ECO:0008006" key="17">
    <source>
        <dbReference type="Google" id="ProtNLM"/>
    </source>
</evidence>
<dbReference type="GO" id="GO:0005506">
    <property type="term" value="F:iron ion binding"/>
    <property type="evidence" value="ECO:0007669"/>
    <property type="project" value="InterPro"/>
</dbReference>
<evidence type="ECO:0000256" key="14">
    <source>
        <dbReference type="RuleBase" id="RU000461"/>
    </source>
</evidence>
<evidence type="ECO:0000256" key="2">
    <source>
        <dbReference type="ARBA" id="ARBA00004167"/>
    </source>
</evidence>
<dbReference type="GO" id="GO:0016020">
    <property type="term" value="C:membrane"/>
    <property type="evidence" value="ECO:0007669"/>
    <property type="project" value="UniProtKB-SubCell"/>
</dbReference>
<keyword evidence="8" id="KW-1133">Transmembrane helix</keyword>
<evidence type="ECO:0000256" key="7">
    <source>
        <dbReference type="ARBA" id="ARBA00022723"/>
    </source>
</evidence>
<dbReference type="InterPro" id="IPR002401">
    <property type="entry name" value="Cyt_P450_E_grp-I"/>
</dbReference>
<keyword evidence="11 14" id="KW-0503">Monooxygenase</keyword>
<comment type="caution">
    <text evidence="15">The sequence shown here is derived from an EMBL/GenBank/DDBJ whole genome shotgun (WGS) entry which is preliminary data.</text>
</comment>
<dbReference type="InterPro" id="IPR036396">
    <property type="entry name" value="Cyt_P450_sf"/>
</dbReference>
<comment type="similarity">
    <text evidence="4 14">Belongs to the cytochrome P450 family.</text>
</comment>
<evidence type="ECO:0000256" key="12">
    <source>
        <dbReference type="ARBA" id="ARBA00023136"/>
    </source>
</evidence>
<organism evidence="15 16">
    <name type="scientific">Meripilus lineatus</name>
    <dbReference type="NCBI Taxonomy" id="2056292"/>
    <lineage>
        <taxon>Eukaryota</taxon>
        <taxon>Fungi</taxon>
        <taxon>Dikarya</taxon>
        <taxon>Basidiomycota</taxon>
        <taxon>Agaricomycotina</taxon>
        <taxon>Agaricomycetes</taxon>
        <taxon>Polyporales</taxon>
        <taxon>Meripilaceae</taxon>
        <taxon>Meripilus</taxon>
    </lineage>
</organism>
<keyword evidence="12" id="KW-0472">Membrane</keyword>
<evidence type="ECO:0000256" key="11">
    <source>
        <dbReference type="ARBA" id="ARBA00023033"/>
    </source>
</evidence>
<dbReference type="PROSITE" id="PS00086">
    <property type="entry name" value="CYTOCHROME_P450"/>
    <property type="match status" value="1"/>
</dbReference>
<comment type="pathway">
    <text evidence="3">Secondary metabolite biosynthesis.</text>
</comment>
<dbReference type="CDD" id="cd11065">
    <property type="entry name" value="CYP64-like"/>
    <property type="match status" value="1"/>
</dbReference>
<dbReference type="Pfam" id="PF00067">
    <property type="entry name" value="p450"/>
    <property type="match status" value="1"/>
</dbReference>
<evidence type="ECO:0000256" key="10">
    <source>
        <dbReference type="ARBA" id="ARBA00023004"/>
    </source>
</evidence>
<evidence type="ECO:0000256" key="1">
    <source>
        <dbReference type="ARBA" id="ARBA00001971"/>
    </source>
</evidence>
<dbReference type="AlphaFoldDB" id="A0AAD5V3S7"/>
<gene>
    <name evidence="15" type="ORF">NLI96_g5974</name>
</gene>
<dbReference type="PANTHER" id="PTHR46300">
    <property type="entry name" value="P450, PUTATIVE (EUROFUNG)-RELATED-RELATED"/>
    <property type="match status" value="1"/>
</dbReference>
<evidence type="ECO:0000256" key="4">
    <source>
        <dbReference type="ARBA" id="ARBA00010617"/>
    </source>
</evidence>
<protein>
    <recommendedName>
        <fullName evidence="17">Cytochrome P450</fullName>
    </recommendedName>
</protein>
<keyword evidence="6" id="KW-0812">Transmembrane</keyword>
<dbReference type="SUPFAM" id="SSF48264">
    <property type="entry name" value="Cytochrome P450"/>
    <property type="match status" value="1"/>
</dbReference>
<keyword evidence="16" id="KW-1185">Reference proteome</keyword>
<dbReference type="PANTHER" id="PTHR46300:SF7">
    <property type="entry name" value="P450, PUTATIVE (EUROFUNG)-RELATED"/>
    <property type="match status" value="1"/>
</dbReference>
<evidence type="ECO:0000313" key="16">
    <source>
        <dbReference type="Proteomes" id="UP001212997"/>
    </source>
</evidence>
<keyword evidence="7 13" id="KW-0479">Metal-binding</keyword>
<accession>A0AAD5V3S7</accession>
<name>A0AAD5V3S7_9APHY</name>
<evidence type="ECO:0000256" key="9">
    <source>
        <dbReference type="ARBA" id="ARBA00023002"/>
    </source>
</evidence>
<evidence type="ECO:0000313" key="15">
    <source>
        <dbReference type="EMBL" id="KAJ3483943.1"/>
    </source>
</evidence>
<feature type="binding site" description="axial binding residue" evidence="13">
    <location>
        <position position="461"/>
    </location>
    <ligand>
        <name>heme</name>
        <dbReference type="ChEBI" id="CHEBI:30413"/>
    </ligand>
    <ligandPart>
        <name>Fe</name>
        <dbReference type="ChEBI" id="CHEBI:18248"/>
    </ligandPart>
</feature>
<evidence type="ECO:0000256" key="3">
    <source>
        <dbReference type="ARBA" id="ARBA00005179"/>
    </source>
</evidence>
<keyword evidence="9 14" id="KW-0560">Oxidoreductase</keyword>
<comment type="cofactor">
    <cofactor evidence="1 13">
        <name>heme</name>
        <dbReference type="ChEBI" id="CHEBI:30413"/>
    </cofactor>
</comment>
<reference evidence="15" key="1">
    <citation type="submission" date="2022-07" db="EMBL/GenBank/DDBJ databases">
        <title>Genome Sequence of Physisporinus lineatus.</title>
        <authorList>
            <person name="Buettner E."/>
        </authorList>
    </citation>
    <scope>NUCLEOTIDE SEQUENCE</scope>
    <source>
        <strain evidence="15">VT162</strain>
    </source>
</reference>
<evidence type="ECO:0000256" key="8">
    <source>
        <dbReference type="ARBA" id="ARBA00022989"/>
    </source>
</evidence>
<evidence type="ECO:0000256" key="5">
    <source>
        <dbReference type="ARBA" id="ARBA00022617"/>
    </source>
</evidence>
<dbReference type="GO" id="GO:0016705">
    <property type="term" value="F:oxidoreductase activity, acting on paired donors, with incorporation or reduction of molecular oxygen"/>
    <property type="evidence" value="ECO:0007669"/>
    <property type="project" value="InterPro"/>
</dbReference>
<dbReference type="EMBL" id="JANAWD010000208">
    <property type="protein sequence ID" value="KAJ3483943.1"/>
    <property type="molecule type" value="Genomic_DNA"/>
</dbReference>